<keyword evidence="2" id="KW-0547">Nucleotide-binding</keyword>
<dbReference type="Proteomes" id="UP000310200">
    <property type="component" value="Unassembled WGS sequence"/>
</dbReference>
<dbReference type="Pfam" id="PF00071">
    <property type="entry name" value="Ras"/>
    <property type="match status" value="1"/>
</dbReference>
<dbReference type="SMART" id="SM00174">
    <property type="entry name" value="RHO"/>
    <property type="match status" value="1"/>
</dbReference>
<evidence type="ECO:0008006" key="11">
    <source>
        <dbReference type="Google" id="ProtNLM"/>
    </source>
</evidence>
<feature type="compositionally biased region" description="Basic and acidic residues" evidence="8">
    <location>
        <begin position="766"/>
        <end position="785"/>
    </location>
</feature>
<reference evidence="9 10" key="1">
    <citation type="journal article" date="2019" name="Philos. Trans. R. Soc. Lond., B, Biol. Sci.">
        <title>Ant behaviour and brain gene expression of defending hosts depend on the ecological success of the intruding social parasite.</title>
        <authorList>
            <person name="Kaur R."/>
            <person name="Stoldt M."/>
            <person name="Jongepier E."/>
            <person name="Feldmeyer B."/>
            <person name="Menzel F."/>
            <person name="Bornberg-Bauer E."/>
            <person name="Foitzik S."/>
        </authorList>
    </citation>
    <scope>NUCLEOTIDE SEQUENCE [LARGE SCALE GENOMIC DNA]</scope>
    <source>
        <tissue evidence="9">Whole body</tissue>
    </source>
</reference>
<accession>A0A4S2K208</accession>
<feature type="compositionally biased region" description="Polar residues" evidence="8">
    <location>
        <begin position="900"/>
        <end position="910"/>
    </location>
</feature>
<feature type="compositionally biased region" description="Low complexity" evidence="8">
    <location>
        <begin position="529"/>
        <end position="547"/>
    </location>
</feature>
<keyword evidence="4" id="KW-0472">Membrane</keyword>
<evidence type="ECO:0000256" key="4">
    <source>
        <dbReference type="ARBA" id="ARBA00023136"/>
    </source>
</evidence>
<feature type="compositionally biased region" description="Polar residues" evidence="8">
    <location>
        <begin position="242"/>
        <end position="257"/>
    </location>
</feature>
<keyword evidence="6" id="KW-0636">Prenylation</keyword>
<dbReference type="STRING" id="300112.A0A4S2K208"/>
<feature type="compositionally biased region" description="Polar residues" evidence="8">
    <location>
        <begin position="664"/>
        <end position="673"/>
    </location>
</feature>
<dbReference type="GO" id="GO:0003924">
    <property type="term" value="F:GTPase activity"/>
    <property type="evidence" value="ECO:0007669"/>
    <property type="project" value="InterPro"/>
</dbReference>
<evidence type="ECO:0000256" key="1">
    <source>
        <dbReference type="ARBA" id="ARBA00006270"/>
    </source>
</evidence>
<evidence type="ECO:0000256" key="3">
    <source>
        <dbReference type="ARBA" id="ARBA00023134"/>
    </source>
</evidence>
<dbReference type="AlphaFoldDB" id="A0A4S2K208"/>
<organism evidence="9 10">
    <name type="scientific">Temnothorax longispinosus</name>
    <dbReference type="NCBI Taxonomy" id="300112"/>
    <lineage>
        <taxon>Eukaryota</taxon>
        <taxon>Metazoa</taxon>
        <taxon>Ecdysozoa</taxon>
        <taxon>Arthropoda</taxon>
        <taxon>Hexapoda</taxon>
        <taxon>Insecta</taxon>
        <taxon>Pterygota</taxon>
        <taxon>Neoptera</taxon>
        <taxon>Endopterygota</taxon>
        <taxon>Hymenoptera</taxon>
        <taxon>Apocrita</taxon>
        <taxon>Aculeata</taxon>
        <taxon>Formicoidea</taxon>
        <taxon>Formicidae</taxon>
        <taxon>Myrmicinae</taxon>
        <taxon>Temnothorax</taxon>
    </lineage>
</organism>
<feature type="region of interest" description="Disordered" evidence="8">
    <location>
        <begin position="242"/>
        <end position="303"/>
    </location>
</feature>
<dbReference type="FunFam" id="3.40.50.300:FF:000202">
    <property type="entry name" value="ras-related protein Rab-8A"/>
    <property type="match status" value="1"/>
</dbReference>
<feature type="region of interest" description="Disordered" evidence="8">
    <location>
        <begin position="379"/>
        <end position="562"/>
    </location>
</feature>
<comment type="similarity">
    <text evidence="1">Belongs to the small GTPase superfamily. Rab family.</text>
</comment>
<evidence type="ECO:0000313" key="9">
    <source>
        <dbReference type="EMBL" id="TGZ42256.1"/>
    </source>
</evidence>
<evidence type="ECO:0000256" key="6">
    <source>
        <dbReference type="ARBA" id="ARBA00023289"/>
    </source>
</evidence>
<dbReference type="PRINTS" id="PR00449">
    <property type="entry name" value="RASTRNSFRMNG"/>
</dbReference>
<dbReference type="InterPro" id="IPR050305">
    <property type="entry name" value="Small_GTPase_Rab"/>
</dbReference>
<keyword evidence="10" id="KW-1185">Reference proteome</keyword>
<name>A0A4S2K208_9HYME</name>
<dbReference type="PROSITE" id="PS51421">
    <property type="entry name" value="RAS"/>
    <property type="match status" value="1"/>
</dbReference>
<dbReference type="SMART" id="SM00176">
    <property type="entry name" value="RAN"/>
    <property type="match status" value="1"/>
</dbReference>
<dbReference type="SMART" id="SM00175">
    <property type="entry name" value="RAB"/>
    <property type="match status" value="1"/>
</dbReference>
<sequence>MFLQSMFIAYPLLSRLRSQVTQVPVAEGKEVVPDEISGEKVVPKHLPEQQLQTQVPSFDNASIVIPINGSQKYLPRLTPLAENFFICKFKSRKFAVSPINIQILTNYNILFTSKSLSNNSCGLGNWSKSFSINVFILDMLSKNIGSQEDALYIEQCRIGTYSHLMTQLAIIFTIDRCNFHDTIKMMDDGQLLKSLPNLILTSGSAYTKNLIIIFSPCYRNNNKESSNNFIPATTAAEQSAVSTRSKAQRINNVSQDVAKSVQKVRQSQRKEKSGKSDMEAAKQSAKKESPDAEVTVKKSVKKKTSRRRLHLNKVETEDVDQNVDNEAIRILRDRYCDNVTTVELVRHNFLQLNASKDLDSEKIPNGKLQQKITAKISPIIVTPKSTPPKLSLTPHRSKKTPKKSPISLGSPKTHSIAIPKLFKSPRKLSLAATGEDTEESLEKPESDSHATKSRKSKKDSPNDSPGSDERTVIPPIEKKKHKKSDINLKATVRRFSKSPKIVLKSPKSKKSKSRKLKLLTPSRVKKSPLKTSPSSPGTSSNLNTSSPRIRIKKSPLSKGKNLSSIKHRLLNSKLTNTLTPSQIKDVLAEPIVLLEKLSPENLKQENIVASKTRSDTFIKVRSPSIRGASSSKVLTPIKKASVSMSPKRNSSPKLKNSSMEKSRSSNTNRVSPRIKYNTSIPLMSSTPREGKATLMDTSLVSDTSNASVNNTSLNTRLRHRSQSNVQLSNTMDKNTDIKNVSRPSLFDKEINDTSQSLLSNVTKRNATYDKDNTMEKNQESNKDNTYELEQPQTISLRQMIKKRTSTEANLSSKDNAKKAKVRFAVGTSGGGSARKSVNKLNGSRSSISHDVSPRNRSNIMNSVSKSKKVETPKLTQNSLFSPFKRSSPRNHGGTPRAQLSRVQVTPKTFASTEKKSEKKSSTKKVPNFSRIHEQMFAKSESLVDAKKRLEARHGRHLAFKLVSTKAAVKSLKADVETEEKKLLPTDTRDGIHNRFGFKLKKPEATNIMLKKQPVFSRQKQQHETRMMLKGVRTNRRFELQMKARNLGLLGRDVPVPSSATTMAKTYDYLFKLLLIGDSGVGKTCVLFRFSEDAFNTTFISTIGIDFKIRTIELDGKKIKLQIWDTAGQERFRTITTAYYRGAMGIMLVYDVTNDKSFENIKNWIRNIEENASADVEKMLLGNKCELTDKRQVTKERGEQLAVEYGIKFMETSAKSSINVEEAFYTLARDIKAKMEKKLEASNPPKGGGHQLKASEPQRKPPSWLARCTIL</sequence>
<proteinExistence type="inferred from homology"/>
<comment type="subcellular location">
    <subcellularLocation>
        <location evidence="7">Endomembrane system</location>
        <topology evidence="7">Lipid-anchor</topology>
    </subcellularLocation>
</comment>
<evidence type="ECO:0000256" key="2">
    <source>
        <dbReference type="ARBA" id="ARBA00022741"/>
    </source>
</evidence>
<dbReference type="PROSITE" id="PS51419">
    <property type="entry name" value="RAB"/>
    <property type="match status" value="1"/>
</dbReference>
<dbReference type="PANTHER" id="PTHR47980">
    <property type="entry name" value="LD44762P"/>
    <property type="match status" value="1"/>
</dbReference>
<dbReference type="GO" id="GO:0012505">
    <property type="term" value="C:endomembrane system"/>
    <property type="evidence" value="ECO:0007669"/>
    <property type="project" value="UniProtKB-SubCell"/>
</dbReference>
<keyword evidence="3" id="KW-0342">GTP-binding</keyword>
<feature type="region of interest" description="Disordered" evidence="8">
    <location>
        <begin position="821"/>
        <end position="925"/>
    </location>
</feature>
<evidence type="ECO:0000256" key="5">
    <source>
        <dbReference type="ARBA" id="ARBA00023288"/>
    </source>
</evidence>
<feature type="region of interest" description="Disordered" evidence="8">
    <location>
        <begin position="638"/>
        <end position="673"/>
    </location>
</feature>
<evidence type="ECO:0000256" key="7">
    <source>
        <dbReference type="ARBA" id="ARBA00037868"/>
    </source>
</evidence>
<dbReference type="EMBL" id="QBLH01003218">
    <property type="protein sequence ID" value="TGZ42256.1"/>
    <property type="molecule type" value="Genomic_DNA"/>
</dbReference>
<dbReference type="InterPro" id="IPR001806">
    <property type="entry name" value="Small_GTPase"/>
</dbReference>
<feature type="region of interest" description="Disordered" evidence="8">
    <location>
        <begin position="765"/>
        <end position="790"/>
    </location>
</feature>
<dbReference type="CDD" id="cd01867">
    <property type="entry name" value="Rab8_Rab10_Rab13_like"/>
    <property type="match status" value="1"/>
</dbReference>
<feature type="compositionally biased region" description="Basic residues" evidence="8">
    <location>
        <begin position="506"/>
        <end position="528"/>
    </location>
</feature>
<dbReference type="InterPro" id="IPR005225">
    <property type="entry name" value="Small_GTP-bd"/>
</dbReference>
<dbReference type="NCBIfam" id="TIGR00231">
    <property type="entry name" value="small_GTP"/>
    <property type="match status" value="1"/>
</dbReference>
<protein>
    <recommendedName>
        <fullName evidence="11">Ras-related protein Rab-8A</fullName>
    </recommendedName>
</protein>
<feature type="compositionally biased region" description="Basic and acidic residues" evidence="8">
    <location>
        <begin position="440"/>
        <end position="450"/>
    </location>
</feature>
<comment type="caution">
    <text evidence="9">The sequence shown here is derived from an EMBL/GenBank/DDBJ whole genome shotgun (WGS) entry which is preliminary data.</text>
</comment>
<feature type="compositionally biased region" description="Basic and acidic residues" evidence="8">
    <location>
        <begin position="268"/>
        <end position="296"/>
    </location>
</feature>
<evidence type="ECO:0000256" key="8">
    <source>
        <dbReference type="SAM" id="MobiDB-lite"/>
    </source>
</evidence>
<feature type="compositionally biased region" description="Polar residues" evidence="8">
    <location>
        <begin position="642"/>
        <end position="657"/>
    </location>
</feature>
<dbReference type="PROSITE" id="PS51420">
    <property type="entry name" value="RHO"/>
    <property type="match status" value="1"/>
</dbReference>
<evidence type="ECO:0000313" key="10">
    <source>
        <dbReference type="Proteomes" id="UP000310200"/>
    </source>
</evidence>
<dbReference type="SMART" id="SM00173">
    <property type="entry name" value="RAS"/>
    <property type="match status" value="1"/>
</dbReference>
<feature type="region of interest" description="Disordered" evidence="8">
    <location>
        <begin position="1239"/>
        <end position="1262"/>
    </location>
</feature>
<dbReference type="Gene3D" id="3.40.50.300">
    <property type="entry name" value="P-loop containing nucleotide triphosphate hydrolases"/>
    <property type="match status" value="1"/>
</dbReference>
<dbReference type="GO" id="GO:0005737">
    <property type="term" value="C:cytoplasm"/>
    <property type="evidence" value="ECO:0007669"/>
    <property type="project" value="UniProtKB-ARBA"/>
</dbReference>
<dbReference type="GO" id="GO:0005525">
    <property type="term" value="F:GTP binding"/>
    <property type="evidence" value="ECO:0007669"/>
    <property type="project" value="UniProtKB-KW"/>
</dbReference>
<dbReference type="SMART" id="SM00177">
    <property type="entry name" value="ARF"/>
    <property type="match status" value="1"/>
</dbReference>
<dbReference type="SUPFAM" id="SSF52540">
    <property type="entry name" value="P-loop containing nucleoside triphosphate hydrolases"/>
    <property type="match status" value="1"/>
</dbReference>
<gene>
    <name evidence="9" type="ORF">DBV15_07813</name>
</gene>
<feature type="compositionally biased region" description="Polar residues" evidence="8">
    <location>
        <begin position="838"/>
        <end position="864"/>
    </location>
</feature>
<dbReference type="InterPro" id="IPR027417">
    <property type="entry name" value="P-loop_NTPase"/>
</dbReference>
<keyword evidence="5" id="KW-0449">Lipoprotein</keyword>